<protein>
    <submittedName>
        <fullName evidence="3">IS630 family transposase</fullName>
    </submittedName>
</protein>
<dbReference type="OrthoDB" id="565387at2"/>
<dbReference type="InterPro" id="IPR038717">
    <property type="entry name" value="Tc1-like_DDE_dom"/>
</dbReference>
<dbReference type="InterPro" id="IPR036388">
    <property type="entry name" value="WH-like_DNA-bd_sf"/>
</dbReference>
<dbReference type="EMBL" id="PXYK01000071">
    <property type="protein sequence ID" value="PSJ49380.1"/>
    <property type="molecule type" value="Genomic_DNA"/>
</dbReference>
<name>A0A2P7RGM7_9HYPH</name>
<dbReference type="PANTHER" id="PTHR46564:SF1">
    <property type="entry name" value="TRANSPOSASE"/>
    <property type="match status" value="1"/>
</dbReference>
<keyword evidence="4" id="KW-1185">Reference proteome</keyword>
<dbReference type="SUPFAM" id="SSF46689">
    <property type="entry name" value="Homeodomain-like"/>
    <property type="match status" value="1"/>
</dbReference>
<dbReference type="Gene3D" id="3.30.420.10">
    <property type="entry name" value="Ribonuclease H-like superfamily/Ribonuclease H"/>
    <property type="match status" value="1"/>
</dbReference>
<dbReference type="Gene3D" id="1.10.10.10">
    <property type="entry name" value="Winged helix-like DNA-binding domain superfamily/Winged helix DNA-binding domain"/>
    <property type="match status" value="1"/>
</dbReference>
<dbReference type="PANTHER" id="PTHR46564">
    <property type="entry name" value="TRANSPOSASE"/>
    <property type="match status" value="1"/>
</dbReference>
<organism evidence="3 4">
    <name type="scientific">Kumtagia ephedrae</name>
    <dbReference type="NCBI Taxonomy" id="2116701"/>
    <lineage>
        <taxon>Bacteria</taxon>
        <taxon>Pseudomonadati</taxon>
        <taxon>Pseudomonadota</taxon>
        <taxon>Alphaproteobacteria</taxon>
        <taxon>Hyphomicrobiales</taxon>
        <taxon>Phyllobacteriaceae</taxon>
        <taxon>Kumtagia</taxon>
    </lineage>
</organism>
<evidence type="ECO:0000313" key="3">
    <source>
        <dbReference type="EMBL" id="PSJ49380.1"/>
    </source>
</evidence>
<dbReference type="InterPro" id="IPR009057">
    <property type="entry name" value="Homeodomain-like_sf"/>
</dbReference>
<dbReference type="InterPro" id="IPR055247">
    <property type="entry name" value="InsJ-like_HTH"/>
</dbReference>
<evidence type="ECO:0000313" key="4">
    <source>
        <dbReference type="Proteomes" id="UP000241229"/>
    </source>
</evidence>
<dbReference type="Proteomes" id="UP000241229">
    <property type="component" value="Unassembled WGS sequence"/>
</dbReference>
<dbReference type="GO" id="GO:0003676">
    <property type="term" value="F:nucleic acid binding"/>
    <property type="evidence" value="ECO:0007669"/>
    <property type="project" value="InterPro"/>
</dbReference>
<dbReference type="NCBIfam" id="NF033545">
    <property type="entry name" value="transpos_IS630"/>
    <property type="match status" value="1"/>
</dbReference>
<dbReference type="AlphaFoldDB" id="A0A2P7RGM7"/>
<feature type="domain" description="Tc1-like transposase DDE" evidence="1">
    <location>
        <begin position="144"/>
        <end position="281"/>
    </location>
</feature>
<dbReference type="Pfam" id="PF13358">
    <property type="entry name" value="DDE_3"/>
    <property type="match status" value="1"/>
</dbReference>
<accession>A0A2P7RGM7</accession>
<proteinExistence type="predicted"/>
<feature type="domain" description="Insertion element IS150 protein InsJ-like helix-turn-helix" evidence="2">
    <location>
        <begin position="10"/>
        <end position="49"/>
    </location>
</feature>
<comment type="caution">
    <text evidence="3">The sequence shown here is derived from an EMBL/GenBank/DDBJ whole genome shotgun (WGS) entry which is preliminary data.</text>
</comment>
<sequence length="315" mass="35766">MTRPLSNDLRERVVAAVAAGGSCRSVAERFGVAVSSVMKWSQRYRATGSVAPAKMGGRRKRLLEPHRAFIVERINQTSHLTLHGLKEELAARGVKVSHNAVWLFLRREGLRFKKTLFALEQARADIARRRQRWRSWQAGLDPRRLVFIDETWIKTNMAPLRGWGLRGKPLRGFAPHGHWRTLTFLGALRCDRLTAPCVFDGPINGECFRAYVEQQLVPVLRPGDIVVMDNLGSHKSAAIRQMIRSAGARLWYLPPYSPDLNPIEQAFAKIKHWMRKAQKRSIEDTWRHIGHLVATIDPGECDNYFANAGYASVKS</sequence>
<evidence type="ECO:0000259" key="2">
    <source>
        <dbReference type="Pfam" id="PF13518"/>
    </source>
</evidence>
<dbReference type="InterPro" id="IPR047655">
    <property type="entry name" value="Transpos_IS630-like"/>
</dbReference>
<evidence type="ECO:0000259" key="1">
    <source>
        <dbReference type="Pfam" id="PF13358"/>
    </source>
</evidence>
<dbReference type="PROSITE" id="PS51257">
    <property type="entry name" value="PROKAR_LIPOPROTEIN"/>
    <property type="match status" value="1"/>
</dbReference>
<reference evidence="3 4" key="1">
    <citation type="submission" date="2018-03" db="EMBL/GenBank/DDBJ databases">
        <title>The draft genome of Mesorhizobium sp. 6GN-30.</title>
        <authorList>
            <person name="Liu L."/>
            <person name="Li L."/>
            <person name="Wang T."/>
            <person name="Zhang X."/>
            <person name="Liang L."/>
        </authorList>
    </citation>
    <scope>NUCLEOTIDE SEQUENCE [LARGE SCALE GENOMIC DNA]</scope>
    <source>
        <strain evidence="3 4">6GN30</strain>
    </source>
</reference>
<gene>
    <name evidence="3" type="ORF">C7I84_29300</name>
</gene>
<dbReference type="Pfam" id="PF13518">
    <property type="entry name" value="HTH_28"/>
    <property type="match status" value="1"/>
</dbReference>
<dbReference type="InterPro" id="IPR036397">
    <property type="entry name" value="RNaseH_sf"/>
</dbReference>